<feature type="domain" description="Amidohydrolase-related" evidence="3">
    <location>
        <begin position="20"/>
        <end position="343"/>
    </location>
</feature>
<feature type="region of interest" description="Disordered" evidence="2">
    <location>
        <begin position="45"/>
        <end position="64"/>
    </location>
</feature>
<keyword evidence="1" id="KW-0456">Lyase</keyword>
<dbReference type="EMBL" id="JAEKNR010000209">
    <property type="protein sequence ID" value="MBJ7600546.1"/>
    <property type="molecule type" value="Genomic_DNA"/>
</dbReference>
<protein>
    <submittedName>
        <fullName evidence="4">Amidohydrolase family protein</fullName>
    </submittedName>
</protein>
<proteinExistence type="predicted"/>
<reference evidence="4" key="1">
    <citation type="submission" date="2020-10" db="EMBL/GenBank/DDBJ databases">
        <title>Ca. Dormibacterota MAGs.</title>
        <authorList>
            <person name="Montgomery K."/>
        </authorList>
    </citation>
    <scope>NUCLEOTIDE SEQUENCE [LARGE SCALE GENOMIC DNA]</scope>
    <source>
        <strain evidence="4">SC8812_S17_10</strain>
    </source>
</reference>
<dbReference type="AlphaFoldDB" id="A0A934N9J6"/>
<dbReference type="Pfam" id="PF04909">
    <property type="entry name" value="Amidohydro_2"/>
    <property type="match status" value="1"/>
</dbReference>
<accession>A0A934N9J6</accession>
<dbReference type="GO" id="GO:0016829">
    <property type="term" value="F:lyase activity"/>
    <property type="evidence" value="ECO:0007669"/>
    <property type="project" value="UniProtKB-KW"/>
</dbReference>
<dbReference type="Proteomes" id="UP000612893">
    <property type="component" value="Unassembled WGS sequence"/>
</dbReference>
<name>A0A934N9J6_9BACT</name>
<dbReference type="Gene3D" id="3.20.20.140">
    <property type="entry name" value="Metal-dependent hydrolases"/>
    <property type="match status" value="1"/>
</dbReference>
<evidence type="ECO:0000313" key="4">
    <source>
        <dbReference type="EMBL" id="MBJ7600546.1"/>
    </source>
</evidence>
<sequence>MRPEAAPATEQGGGQTGPIDTDLHPHVSGGLGALVEYMPRNARVRSASDAAMHETERPGSNPRRVAAEHMDRLGLSGAVLIPLESINGFTDPLTASVYSRALNRFLIEKWLPADPRYHLALMVLPHDPAKAAREIRDHRNQPRIAGVYLPLLNILMGSSYYHPIYKRALEQGLPVIVHPAGPEGAYYGAPVVAGGVPATYLERHVALPQIAQANLSSLIMNGVFEEFPGLKVVFAEFGFAWAVPLMWRLDMDWRRLRRETPWVRKPPSEYVRESVRFTMQPMEEAPLEQMHKLMRMLSADRTLMFSTDYPHWDRFDLADVMAAVPPDYRARVSHETALETFPLMSRSLTGGRPYSSVCRSTLR</sequence>
<organism evidence="4 5">
    <name type="scientific">Candidatus Nephthysia bennettiae</name>
    <dbReference type="NCBI Taxonomy" id="3127016"/>
    <lineage>
        <taxon>Bacteria</taxon>
        <taxon>Bacillati</taxon>
        <taxon>Candidatus Dormiibacterota</taxon>
        <taxon>Candidatus Dormibacteria</taxon>
        <taxon>Candidatus Dormibacterales</taxon>
        <taxon>Candidatus Dormibacteraceae</taxon>
        <taxon>Candidatus Nephthysia</taxon>
    </lineage>
</organism>
<dbReference type="PANTHER" id="PTHR21240:SF28">
    <property type="entry name" value="ISO-OROTATE DECARBOXYLASE (EUROFUNG)"/>
    <property type="match status" value="1"/>
</dbReference>
<dbReference type="PANTHER" id="PTHR21240">
    <property type="entry name" value="2-AMINO-3-CARBOXYLMUCONATE-6-SEMIALDEHYDE DECARBOXYLASE"/>
    <property type="match status" value="1"/>
</dbReference>
<dbReference type="SUPFAM" id="SSF51556">
    <property type="entry name" value="Metallo-dependent hydrolases"/>
    <property type="match status" value="1"/>
</dbReference>
<dbReference type="InterPro" id="IPR006680">
    <property type="entry name" value="Amidohydro-rel"/>
</dbReference>
<evidence type="ECO:0000259" key="3">
    <source>
        <dbReference type="Pfam" id="PF04909"/>
    </source>
</evidence>
<dbReference type="InterPro" id="IPR032466">
    <property type="entry name" value="Metal_Hydrolase"/>
</dbReference>
<keyword evidence="5" id="KW-1185">Reference proteome</keyword>
<gene>
    <name evidence="4" type="ORF">JF922_21060</name>
</gene>
<feature type="region of interest" description="Disordered" evidence="2">
    <location>
        <begin position="1"/>
        <end position="25"/>
    </location>
</feature>
<comment type="caution">
    <text evidence="4">The sequence shown here is derived from an EMBL/GenBank/DDBJ whole genome shotgun (WGS) entry which is preliminary data.</text>
</comment>
<evidence type="ECO:0000313" key="5">
    <source>
        <dbReference type="Proteomes" id="UP000612893"/>
    </source>
</evidence>
<evidence type="ECO:0000256" key="1">
    <source>
        <dbReference type="ARBA" id="ARBA00023239"/>
    </source>
</evidence>
<evidence type="ECO:0000256" key="2">
    <source>
        <dbReference type="SAM" id="MobiDB-lite"/>
    </source>
</evidence>
<dbReference type="RefSeq" id="WP_338204421.1">
    <property type="nucleotide sequence ID" value="NZ_JAEKNR010000209.1"/>
</dbReference>
<dbReference type="InterPro" id="IPR032465">
    <property type="entry name" value="ACMSD"/>
</dbReference>